<dbReference type="Gene3D" id="3.40.50.1820">
    <property type="entry name" value="alpha/beta hydrolase"/>
    <property type="match status" value="1"/>
</dbReference>
<dbReference type="GO" id="GO:0006535">
    <property type="term" value="P:cysteine biosynthetic process from serine"/>
    <property type="evidence" value="ECO:0007669"/>
    <property type="project" value="EnsemblFungi"/>
</dbReference>
<dbReference type="EMBL" id="KQ965768">
    <property type="protein sequence ID" value="KXS14629.1"/>
    <property type="molecule type" value="Genomic_DNA"/>
</dbReference>
<dbReference type="Pfam" id="PF00561">
    <property type="entry name" value="Abhydrolase_1"/>
    <property type="match status" value="1"/>
</dbReference>
<gene>
    <name evidence="5" type="ORF">M427DRAFT_57530</name>
</gene>
<dbReference type="STRING" id="1344416.A0A139AD90"/>
<sequence>MSFAPAQRSLFARLPAFVPANPSCTAPVQRQMHSLATPALSCAKTTSGRPRKMMKMAASETMQSKRSFVTPNGPQFAVALPEPNRQQPSISNPIPQPQSSISLPRGSGPEPQYDRIVSGYSVFHSPQPFHLVHGGVLPEFDIAYETWGHLNADRSNAILLHTGLSASSHAKSHDRNRNPGWWEKFIGPGMPLDTNKFFVICTNVIGGCYGSTGPSSMNPATGRRYGSDFPIVTVHDIIRAQLRLLDYLGIEKLHASVGSSMGGMQSLCLAADAPHRVSRLISISACARSHPYSIAVRHTQRQVLMADPNYANGHYYEGTPPHVGMKLAREIATITYRSGPEWEKRFGRKRANPAAPVGLCPDFLVETYLDHQGERFCLTYDANSLLYISKAMDLFDMSHPPPVDPNKGGLALRAASGLPPPATSGFQCEEPSPEVFAASLNEETDPVRDTDRLVQGLKTIRHPVLVLGVQSDILFPVWQQREVAECLRKGGNKNVTYYELDSIFGHDTFLIELQSVGGAVKGHLENRIGFD</sequence>
<keyword evidence="5" id="KW-0808">Transferase</keyword>
<dbReference type="GO" id="GO:0009092">
    <property type="term" value="P:homoserine metabolic process"/>
    <property type="evidence" value="ECO:0007669"/>
    <property type="project" value="TreeGrafter"/>
</dbReference>
<feature type="region of interest" description="Disordered" evidence="3">
    <location>
        <begin position="83"/>
        <end position="110"/>
    </location>
</feature>
<dbReference type="OMA" id="HPILVMG"/>
<dbReference type="Proteomes" id="UP000070544">
    <property type="component" value="Unassembled WGS sequence"/>
</dbReference>
<evidence type="ECO:0000313" key="6">
    <source>
        <dbReference type="Proteomes" id="UP000070544"/>
    </source>
</evidence>
<evidence type="ECO:0000259" key="4">
    <source>
        <dbReference type="Pfam" id="PF00561"/>
    </source>
</evidence>
<feature type="domain" description="AB hydrolase-1" evidence="4">
    <location>
        <begin position="157"/>
        <end position="481"/>
    </location>
</feature>
<evidence type="ECO:0000256" key="3">
    <source>
        <dbReference type="SAM" id="MobiDB-lite"/>
    </source>
</evidence>
<feature type="active site" evidence="2">
    <location>
        <position position="472"/>
    </location>
</feature>
<organism evidence="5 6">
    <name type="scientific">Gonapodya prolifera (strain JEL478)</name>
    <name type="common">Monoblepharis prolifera</name>
    <dbReference type="NCBI Taxonomy" id="1344416"/>
    <lineage>
        <taxon>Eukaryota</taxon>
        <taxon>Fungi</taxon>
        <taxon>Fungi incertae sedis</taxon>
        <taxon>Chytridiomycota</taxon>
        <taxon>Chytridiomycota incertae sedis</taxon>
        <taxon>Monoblepharidomycetes</taxon>
        <taxon>Monoblepharidales</taxon>
        <taxon>Gonapodyaceae</taxon>
        <taxon>Gonapodya</taxon>
    </lineage>
</organism>
<dbReference type="HAMAP" id="MF_00296">
    <property type="entry name" value="MetX_acyltransf"/>
    <property type="match status" value="1"/>
</dbReference>
<protein>
    <submittedName>
        <fullName evidence="5">Homoserine acetyltransferase</fullName>
    </submittedName>
</protein>
<evidence type="ECO:0000256" key="2">
    <source>
        <dbReference type="PIRSR" id="PIRSR000443-1"/>
    </source>
</evidence>
<dbReference type="GO" id="GO:0004414">
    <property type="term" value="F:homoserine O-acetyltransferase activity"/>
    <property type="evidence" value="ECO:0007669"/>
    <property type="project" value="TreeGrafter"/>
</dbReference>
<dbReference type="InterPro" id="IPR029058">
    <property type="entry name" value="AB_hydrolase_fold"/>
</dbReference>
<evidence type="ECO:0000313" key="5">
    <source>
        <dbReference type="EMBL" id="KXS14629.1"/>
    </source>
</evidence>
<dbReference type="NCBIfam" id="NF001209">
    <property type="entry name" value="PRK00175.1"/>
    <property type="match status" value="1"/>
</dbReference>
<comment type="similarity">
    <text evidence="1">Belongs to the AB hydrolase superfamily. MetX family.</text>
</comment>
<keyword evidence="6" id="KW-1185">Reference proteome</keyword>
<dbReference type="PIRSF" id="PIRSF000443">
    <property type="entry name" value="Homoser_Ac_trans"/>
    <property type="match status" value="1"/>
</dbReference>
<evidence type="ECO:0000256" key="1">
    <source>
        <dbReference type="ARBA" id="ARBA00006886"/>
    </source>
</evidence>
<dbReference type="SUPFAM" id="SSF53474">
    <property type="entry name" value="alpha/beta-Hydrolases"/>
    <property type="match status" value="1"/>
</dbReference>
<feature type="compositionally biased region" description="Low complexity" evidence="3">
    <location>
        <begin position="86"/>
        <end position="102"/>
    </location>
</feature>
<proteinExistence type="inferred from homology"/>
<dbReference type="GO" id="GO:0009001">
    <property type="term" value="F:serine O-acetyltransferase activity"/>
    <property type="evidence" value="ECO:0007669"/>
    <property type="project" value="TreeGrafter"/>
</dbReference>
<dbReference type="GO" id="GO:0009086">
    <property type="term" value="P:methionine biosynthetic process"/>
    <property type="evidence" value="ECO:0007669"/>
    <property type="project" value="TreeGrafter"/>
</dbReference>
<dbReference type="PANTHER" id="PTHR32268">
    <property type="entry name" value="HOMOSERINE O-ACETYLTRANSFERASE"/>
    <property type="match status" value="1"/>
</dbReference>
<dbReference type="InterPro" id="IPR008220">
    <property type="entry name" value="HAT_MetX-like"/>
</dbReference>
<feature type="active site" description="Nucleophile" evidence="2">
    <location>
        <position position="260"/>
    </location>
</feature>
<feature type="active site" evidence="2">
    <location>
        <position position="506"/>
    </location>
</feature>
<name>A0A139AD90_GONPJ</name>
<dbReference type="GO" id="GO:0160210">
    <property type="term" value="F:L-serine O-succinyltransferase activity"/>
    <property type="evidence" value="ECO:0007669"/>
    <property type="project" value="EnsemblFungi"/>
</dbReference>
<dbReference type="PANTHER" id="PTHR32268:SF16">
    <property type="entry name" value="SERINE O-SUCCINYLTRANSFERASE"/>
    <property type="match status" value="1"/>
</dbReference>
<dbReference type="AlphaFoldDB" id="A0A139AD90"/>
<dbReference type="GO" id="GO:0005739">
    <property type="term" value="C:mitochondrion"/>
    <property type="evidence" value="ECO:0007669"/>
    <property type="project" value="TreeGrafter"/>
</dbReference>
<reference evidence="5 6" key="1">
    <citation type="journal article" date="2015" name="Genome Biol. Evol.">
        <title>Phylogenomic analyses indicate that early fungi evolved digesting cell walls of algal ancestors of land plants.</title>
        <authorList>
            <person name="Chang Y."/>
            <person name="Wang S."/>
            <person name="Sekimoto S."/>
            <person name="Aerts A.L."/>
            <person name="Choi C."/>
            <person name="Clum A."/>
            <person name="LaButti K.M."/>
            <person name="Lindquist E.A."/>
            <person name="Yee Ngan C."/>
            <person name="Ohm R.A."/>
            <person name="Salamov A.A."/>
            <person name="Grigoriev I.V."/>
            <person name="Spatafora J.W."/>
            <person name="Berbee M.L."/>
        </authorList>
    </citation>
    <scope>NUCLEOTIDE SEQUENCE [LARGE SCALE GENOMIC DNA]</scope>
    <source>
        <strain evidence="5 6">JEL478</strain>
    </source>
</reference>
<dbReference type="InterPro" id="IPR000073">
    <property type="entry name" value="AB_hydrolase_1"/>
</dbReference>
<accession>A0A139AD90</accession>
<dbReference type="NCBIfam" id="TIGR01392">
    <property type="entry name" value="homoserO_Ac_trn"/>
    <property type="match status" value="1"/>
</dbReference>
<dbReference type="OrthoDB" id="444135at2759"/>